<reference evidence="3 4" key="2">
    <citation type="journal article" date="2011" name="J. Bacteriol.">
        <title>Genomes of three methylotrophs from a single niche uncover genetic and metabolic divergence of Methylophilaceae.</title>
        <authorList>
            <person name="Lapidus A."/>
            <person name="Clum A."/>
            <person name="Labutti K."/>
            <person name="Kaluzhnaya M.G."/>
            <person name="Lim S."/>
            <person name="Beck D.A."/>
            <person name="Glavina Del Rio T."/>
            <person name="Nolan M."/>
            <person name="Mavromatis K."/>
            <person name="Huntemann M."/>
            <person name="Lucas S."/>
            <person name="Lidstrom M.E."/>
            <person name="Ivanova N."/>
            <person name="Chistoserdova L."/>
        </authorList>
    </citation>
    <scope>NUCLEOTIDE SEQUENCE [LARGE SCALE GENOMIC DNA]</scope>
    <source>
        <strain evidence="3 4">SIP3-4</strain>
    </source>
</reference>
<gene>
    <name evidence="3" type="ordered locus">Msip34_1971</name>
</gene>
<dbReference type="InterPro" id="IPR005586">
    <property type="entry name" value="ABC_trans_aux"/>
</dbReference>
<proteinExistence type="predicted"/>
<dbReference type="EMBL" id="CP001674">
    <property type="protein sequence ID" value="ACT51213.1"/>
    <property type="molecule type" value="Genomic_DNA"/>
</dbReference>
<dbReference type="RefSeq" id="WP_015830568.1">
    <property type="nucleotide sequence ID" value="NC_012969.1"/>
</dbReference>
<dbReference type="Pfam" id="PF03886">
    <property type="entry name" value="ABC_trans_aux"/>
    <property type="match status" value="1"/>
</dbReference>
<dbReference type="SUPFAM" id="SSF159594">
    <property type="entry name" value="XCC0632-like"/>
    <property type="match status" value="1"/>
</dbReference>
<dbReference type="HOGENOM" id="CLU_096001_0_1_4"/>
<dbReference type="Gene3D" id="3.40.50.10610">
    <property type="entry name" value="ABC-type transport auxiliary lipoprotein component"/>
    <property type="match status" value="1"/>
</dbReference>
<reference evidence="4" key="1">
    <citation type="submission" date="2009-07" db="EMBL/GenBank/DDBJ databases">
        <title>Complete sequence of chromosome of Methylovorus sp. SIP3-4.</title>
        <authorList>
            <person name="Lucas S."/>
            <person name="Copeland A."/>
            <person name="Lapidus A."/>
            <person name="Glavina del Rio T."/>
            <person name="Tice H."/>
            <person name="Bruce D."/>
            <person name="Goodwin L."/>
            <person name="Pitluck S."/>
            <person name="Clum A."/>
            <person name="Larimer F."/>
            <person name="Land M."/>
            <person name="Hauser L."/>
            <person name="Kyrpides N."/>
            <person name="Mikhailova N."/>
            <person name="Kayluzhnaya M."/>
            <person name="Chistoserdova L."/>
        </authorList>
    </citation>
    <scope>NUCLEOTIDE SEQUENCE [LARGE SCALE GENOMIC DNA]</scope>
    <source>
        <strain evidence="4">SIP3-4</strain>
    </source>
</reference>
<evidence type="ECO:0000259" key="2">
    <source>
        <dbReference type="Pfam" id="PF03886"/>
    </source>
</evidence>
<keyword evidence="1" id="KW-0732">Signal</keyword>
<dbReference type="eggNOG" id="COG3009">
    <property type="taxonomic scope" value="Bacteria"/>
</dbReference>
<evidence type="ECO:0000313" key="4">
    <source>
        <dbReference type="Proteomes" id="UP000002743"/>
    </source>
</evidence>
<dbReference type="PROSITE" id="PS51257">
    <property type="entry name" value="PROKAR_LIPOPROTEIN"/>
    <property type="match status" value="1"/>
</dbReference>
<evidence type="ECO:0000256" key="1">
    <source>
        <dbReference type="SAM" id="SignalP"/>
    </source>
</evidence>
<accession>C6X770</accession>
<dbReference type="AlphaFoldDB" id="C6X770"/>
<protein>
    <recommendedName>
        <fullName evidence="2">ABC-type transport auxiliary lipoprotein component domain-containing protein</fullName>
    </recommendedName>
</protein>
<feature type="domain" description="ABC-type transport auxiliary lipoprotein component" evidence="2">
    <location>
        <begin position="28"/>
        <end position="186"/>
    </location>
</feature>
<dbReference type="OrthoDB" id="1494661at2"/>
<name>C6X770_METGS</name>
<dbReference type="Proteomes" id="UP000002743">
    <property type="component" value="Chromosome"/>
</dbReference>
<keyword evidence="4" id="KW-1185">Reference proteome</keyword>
<dbReference type="STRING" id="582744.Msip34_1971"/>
<dbReference type="KEGG" id="mei:Msip34_1971"/>
<feature type="signal peptide" evidence="1">
    <location>
        <begin position="1"/>
        <end position="19"/>
    </location>
</feature>
<sequence precursor="true">MIHRLALSCLAALALGACASSTPVHYHTLLAPVAPTQVAPAAAPFLIEVLPVGIPPQLDQSQLVVRQGSSQVAVVDGERWAGPLADEFRNALSAQLTQRLQTQDVAGLAAPKDQPVLRIKVQVRRLDAWPGQSIQLEADWSLGMAHQPGNPRFLCHGQFQEPAAGGYAELVQAQQRSIAALAARVAEQAQAWASSQTASCR</sequence>
<evidence type="ECO:0000313" key="3">
    <source>
        <dbReference type="EMBL" id="ACT51213.1"/>
    </source>
</evidence>
<feature type="chain" id="PRO_5002973772" description="ABC-type transport auxiliary lipoprotein component domain-containing protein" evidence="1">
    <location>
        <begin position="20"/>
        <end position="201"/>
    </location>
</feature>
<organism evidence="3 4">
    <name type="scientific">Methylovorus glucosotrophus (strain SIP3-4)</name>
    <dbReference type="NCBI Taxonomy" id="582744"/>
    <lineage>
        <taxon>Bacteria</taxon>
        <taxon>Pseudomonadati</taxon>
        <taxon>Pseudomonadota</taxon>
        <taxon>Betaproteobacteria</taxon>
        <taxon>Nitrosomonadales</taxon>
        <taxon>Methylophilaceae</taxon>
        <taxon>Methylovorus</taxon>
    </lineage>
</organism>